<protein>
    <submittedName>
        <fullName evidence="3">ComF family protein</fullName>
    </submittedName>
</protein>
<dbReference type="OrthoDB" id="9779910at2"/>
<comment type="caution">
    <text evidence="3">The sequence shown here is derived from an EMBL/GenBank/DDBJ whole genome shotgun (WGS) entry which is preliminary data.</text>
</comment>
<sequence>MLQNLFDLLFPKVCLGCENFLLSNEDIICTSCRHDLPLTNYHLEPENEVTKKFYGRIEIQFGASMLFYHKRGIVHELIHNLKYYGHQEIGTFLGNWYAEDLKNLEITKSFDVIIPVPLHKKRLKKRGYNQIETFGKTLSEKLFIKYDDSILVRNIYSKTQTKKNFLGRTEVNQAIFDVVFTEDCHGKHFLLVDDVITTGSTLEACARAILKIPDSKLSIVSIADTHNMGF</sequence>
<dbReference type="Proteomes" id="UP000271937">
    <property type="component" value="Unassembled WGS sequence"/>
</dbReference>
<organism evidence="3 4">
    <name type="scientific">Flavobacterium macacae</name>
    <dbReference type="NCBI Taxonomy" id="2488993"/>
    <lineage>
        <taxon>Bacteria</taxon>
        <taxon>Pseudomonadati</taxon>
        <taxon>Bacteroidota</taxon>
        <taxon>Flavobacteriia</taxon>
        <taxon>Flavobacteriales</taxon>
        <taxon>Flavobacteriaceae</taxon>
        <taxon>Flavobacterium</taxon>
    </lineage>
</organism>
<dbReference type="PANTHER" id="PTHR47505:SF1">
    <property type="entry name" value="DNA UTILIZATION PROTEIN YHGH"/>
    <property type="match status" value="1"/>
</dbReference>
<evidence type="ECO:0000256" key="1">
    <source>
        <dbReference type="ARBA" id="ARBA00008007"/>
    </source>
</evidence>
<reference evidence="3 4" key="1">
    <citation type="submission" date="2018-11" db="EMBL/GenBank/DDBJ databases">
        <title>Flavobacterium sp. nov., YIM 102600 draft genome.</title>
        <authorList>
            <person name="Li G."/>
            <person name="Jiang Y."/>
        </authorList>
    </citation>
    <scope>NUCLEOTIDE SEQUENCE [LARGE SCALE GENOMIC DNA]</scope>
    <source>
        <strain evidence="3 4">YIM 102600</strain>
    </source>
</reference>
<dbReference type="InterPro" id="IPR051910">
    <property type="entry name" value="ComF/GntX_DNA_util-trans"/>
</dbReference>
<dbReference type="Gene3D" id="3.40.50.2020">
    <property type="match status" value="1"/>
</dbReference>
<keyword evidence="4" id="KW-1185">Reference proteome</keyword>
<evidence type="ECO:0000313" key="4">
    <source>
        <dbReference type="Proteomes" id="UP000271937"/>
    </source>
</evidence>
<dbReference type="AlphaFoldDB" id="A0A3P3W4W5"/>
<accession>A0A3P3W4W5</accession>
<name>A0A3P3W4W5_9FLAO</name>
<dbReference type="Pfam" id="PF00156">
    <property type="entry name" value="Pribosyltran"/>
    <property type="match status" value="1"/>
</dbReference>
<proteinExistence type="inferred from homology"/>
<feature type="domain" description="Phosphoribosyltransferase" evidence="2">
    <location>
        <begin position="179"/>
        <end position="211"/>
    </location>
</feature>
<evidence type="ECO:0000313" key="3">
    <source>
        <dbReference type="EMBL" id="RRJ89990.1"/>
    </source>
</evidence>
<comment type="similarity">
    <text evidence="1">Belongs to the ComF/GntX family.</text>
</comment>
<evidence type="ECO:0000259" key="2">
    <source>
        <dbReference type="Pfam" id="PF00156"/>
    </source>
</evidence>
<dbReference type="EMBL" id="RQVR01000013">
    <property type="protein sequence ID" value="RRJ89990.1"/>
    <property type="molecule type" value="Genomic_DNA"/>
</dbReference>
<dbReference type="SUPFAM" id="SSF53271">
    <property type="entry name" value="PRTase-like"/>
    <property type="match status" value="1"/>
</dbReference>
<dbReference type="PANTHER" id="PTHR47505">
    <property type="entry name" value="DNA UTILIZATION PROTEIN YHGH"/>
    <property type="match status" value="1"/>
</dbReference>
<gene>
    <name evidence="3" type="ORF">EG849_11750</name>
</gene>
<dbReference type="InterPro" id="IPR000836">
    <property type="entry name" value="PRTase_dom"/>
</dbReference>
<dbReference type="RefSeq" id="WP_125013280.1">
    <property type="nucleotide sequence ID" value="NZ_RQVR01000013.1"/>
</dbReference>
<dbReference type="InterPro" id="IPR029057">
    <property type="entry name" value="PRTase-like"/>
</dbReference>
<dbReference type="CDD" id="cd06223">
    <property type="entry name" value="PRTases_typeI"/>
    <property type="match status" value="1"/>
</dbReference>